<dbReference type="NCBIfam" id="NF007297">
    <property type="entry name" value="PRK09775.1"/>
    <property type="match status" value="1"/>
</dbReference>
<evidence type="ECO:0000313" key="6">
    <source>
        <dbReference type="Proteomes" id="UP000317550"/>
    </source>
</evidence>
<dbReference type="Gene3D" id="1.10.10.10">
    <property type="entry name" value="Winged helix-like DNA-binding domain superfamily/Winged helix DNA-binding domain"/>
    <property type="match status" value="1"/>
</dbReference>
<reference evidence="6" key="1">
    <citation type="submission" date="2019-07" db="EMBL/GenBank/DDBJ databases">
        <title>Chitinimonas sp. nov., isolated from Ny-Alesund, arctica soil.</title>
        <authorList>
            <person name="Xu Q."/>
            <person name="Peng F."/>
        </authorList>
    </citation>
    <scope>NUCLEOTIDE SEQUENCE [LARGE SCALE GENOMIC DNA]</scope>
    <source>
        <strain evidence="6">R3-44</strain>
    </source>
</reference>
<dbReference type="InterPro" id="IPR012893">
    <property type="entry name" value="HipA-like_C"/>
</dbReference>
<protein>
    <submittedName>
        <fullName evidence="5">Type II toxin-antitoxin system HipA family toxin YjjJ</fullName>
    </submittedName>
</protein>
<comment type="similarity">
    <text evidence="1">Belongs to the HipA Ser/Thr kinase family.</text>
</comment>
<evidence type="ECO:0000256" key="1">
    <source>
        <dbReference type="ARBA" id="ARBA00010164"/>
    </source>
</evidence>
<evidence type="ECO:0000256" key="2">
    <source>
        <dbReference type="ARBA" id="ARBA00022679"/>
    </source>
</evidence>
<dbReference type="InterPro" id="IPR036388">
    <property type="entry name" value="WH-like_DNA-bd_sf"/>
</dbReference>
<sequence>MPAHPLIAAHLLHLLRNGVQTAPALCNALAISQPTLSRLLQRLKDEGSVLPSGHARASRYHATRQPARLACPLPVMRIDEAGAAVPAGCLYPLVNKQWLFAAANGDTVVTDGLPFFIRDMRPQGLMDRAFPRNFPELDLPDRLSDWDDDQTLLALSMRGEDVIGDLIIGDVAVGRYLQESAHAIQVADCPAMYPKLAEAVISNGSPGSSAAGAQPKFSALLQDGLRHRWVWVKFSPKRNTQAGERWADLLVAEHLALRTLNTYCNGLAANSRILQADGRVFLEVDRFDRVGARGRRALYSAHALMMHYLGSAPSWTALADALSQARLISGGDRELVALLDVFGGLIANTDRHMGILSFHGTVNHASLANCRFQAAPIYDMLPMAYAPFNGELRDYRFDPPPATMRTSACWDAARDLALRLWGEVEQRGLISQGFRRIAADNAKKLRGLRAVS</sequence>
<proteinExistence type="inferred from homology"/>
<dbReference type="InterPro" id="IPR036390">
    <property type="entry name" value="WH_DNA-bd_sf"/>
</dbReference>
<dbReference type="InterPro" id="IPR052028">
    <property type="entry name" value="HipA_Ser/Thr_kinase"/>
</dbReference>
<keyword evidence="6" id="KW-1185">Reference proteome</keyword>
<feature type="domain" description="HipA-like C-terminal" evidence="4">
    <location>
        <begin position="208"/>
        <end position="386"/>
    </location>
</feature>
<name>A0A516SLC1_9NEIS</name>
<dbReference type="PANTHER" id="PTHR37419">
    <property type="entry name" value="SERINE/THREONINE-PROTEIN KINASE TOXIN HIPA"/>
    <property type="match status" value="1"/>
</dbReference>
<organism evidence="5 6">
    <name type="scientific">Chitinimonas arctica</name>
    <dbReference type="NCBI Taxonomy" id="2594795"/>
    <lineage>
        <taxon>Bacteria</taxon>
        <taxon>Pseudomonadati</taxon>
        <taxon>Pseudomonadota</taxon>
        <taxon>Betaproteobacteria</taxon>
        <taxon>Neisseriales</taxon>
        <taxon>Chitinibacteraceae</taxon>
        <taxon>Chitinimonas</taxon>
    </lineage>
</organism>
<dbReference type="Pfam" id="PF07804">
    <property type="entry name" value="HipA_C"/>
    <property type="match status" value="1"/>
</dbReference>
<dbReference type="PANTHER" id="PTHR37419:SF8">
    <property type="entry name" value="TOXIN YJJJ"/>
    <property type="match status" value="1"/>
</dbReference>
<evidence type="ECO:0000256" key="3">
    <source>
        <dbReference type="ARBA" id="ARBA00022777"/>
    </source>
</evidence>
<dbReference type="RefSeq" id="WP_144280342.1">
    <property type="nucleotide sequence ID" value="NZ_CP041730.1"/>
</dbReference>
<dbReference type="OrthoDB" id="8555656at2"/>
<evidence type="ECO:0000313" key="5">
    <source>
        <dbReference type="EMBL" id="QDQ28960.1"/>
    </source>
</evidence>
<gene>
    <name evidence="5" type="primary">yjjJ</name>
    <name evidence="5" type="ORF">FNU76_22855</name>
</gene>
<keyword evidence="3" id="KW-0418">Kinase</keyword>
<dbReference type="EMBL" id="CP041730">
    <property type="protein sequence ID" value="QDQ28960.1"/>
    <property type="molecule type" value="Genomic_DNA"/>
</dbReference>
<dbReference type="GO" id="GO:0004674">
    <property type="term" value="F:protein serine/threonine kinase activity"/>
    <property type="evidence" value="ECO:0007669"/>
    <property type="project" value="TreeGrafter"/>
</dbReference>
<dbReference type="AlphaFoldDB" id="A0A516SLC1"/>
<dbReference type="SUPFAM" id="SSF46785">
    <property type="entry name" value="Winged helix' DNA-binding domain"/>
    <property type="match status" value="1"/>
</dbReference>
<dbReference type="GO" id="GO:0005829">
    <property type="term" value="C:cytosol"/>
    <property type="evidence" value="ECO:0007669"/>
    <property type="project" value="TreeGrafter"/>
</dbReference>
<keyword evidence="2" id="KW-0808">Transferase</keyword>
<evidence type="ECO:0000259" key="4">
    <source>
        <dbReference type="Pfam" id="PF07804"/>
    </source>
</evidence>
<dbReference type="Proteomes" id="UP000317550">
    <property type="component" value="Chromosome"/>
</dbReference>
<dbReference type="KEGG" id="cari:FNU76_22855"/>
<accession>A0A516SLC1</accession>